<organism evidence="4 5">
    <name type="scientific">Aquimarina intermedia</name>
    <dbReference type="NCBI Taxonomy" id="350814"/>
    <lineage>
        <taxon>Bacteria</taxon>
        <taxon>Pseudomonadati</taxon>
        <taxon>Bacteroidota</taxon>
        <taxon>Flavobacteriia</taxon>
        <taxon>Flavobacteriales</taxon>
        <taxon>Flavobacteriaceae</taxon>
        <taxon>Aquimarina</taxon>
    </lineage>
</organism>
<dbReference type="AlphaFoldDB" id="A0A5S5C994"/>
<proteinExistence type="predicted"/>
<comment type="caution">
    <text evidence="4">The sequence shown here is derived from an EMBL/GenBank/DDBJ whole genome shotgun (WGS) entry which is preliminary data.</text>
</comment>
<gene>
    <name evidence="4" type="ORF">BD809_102194</name>
</gene>
<keyword evidence="1 2" id="KW-0732">Signal</keyword>
<dbReference type="EMBL" id="VNHU01000002">
    <property type="protein sequence ID" value="TYP75981.1"/>
    <property type="molecule type" value="Genomic_DNA"/>
</dbReference>
<name>A0A5S5C994_9FLAO</name>
<feature type="domain" description="Secretion system C-terminal sorting" evidence="3">
    <location>
        <begin position="910"/>
        <end position="987"/>
    </location>
</feature>
<accession>A0A5S5C994</accession>
<evidence type="ECO:0000256" key="1">
    <source>
        <dbReference type="ARBA" id="ARBA00022729"/>
    </source>
</evidence>
<dbReference type="Gene3D" id="2.60.40.10">
    <property type="entry name" value="Immunoglobulins"/>
    <property type="match status" value="1"/>
</dbReference>
<reference evidence="4 5" key="1">
    <citation type="submission" date="2019-07" db="EMBL/GenBank/DDBJ databases">
        <title>Genomic Encyclopedia of Archaeal and Bacterial Type Strains, Phase II (KMG-II): from individual species to whole genera.</title>
        <authorList>
            <person name="Goeker M."/>
        </authorList>
    </citation>
    <scope>NUCLEOTIDE SEQUENCE [LARGE SCALE GENOMIC DNA]</scope>
    <source>
        <strain evidence="4 5">DSM 17527</strain>
    </source>
</reference>
<evidence type="ECO:0000313" key="4">
    <source>
        <dbReference type="EMBL" id="TYP75981.1"/>
    </source>
</evidence>
<evidence type="ECO:0000256" key="2">
    <source>
        <dbReference type="SAM" id="SignalP"/>
    </source>
</evidence>
<evidence type="ECO:0000259" key="3">
    <source>
        <dbReference type="Pfam" id="PF18962"/>
    </source>
</evidence>
<dbReference type="OrthoDB" id="7794186at2"/>
<dbReference type="Proteomes" id="UP000324376">
    <property type="component" value="Unassembled WGS sequence"/>
</dbReference>
<dbReference type="NCBIfam" id="TIGR04183">
    <property type="entry name" value="Por_Secre_tail"/>
    <property type="match status" value="1"/>
</dbReference>
<evidence type="ECO:0000313" key="5">
    <source>
        <dbReference type="Proteomes" id="UP000324376"/>
    </source>
</evidence>
<protein>
    <submittedName>
        <fullName evidence="4">Putative secreted protein (Por secretion system target)</fullName>
    </submittedName>
</protein>
<feature type="chain" id="PRO_5024280743" evidence="2">
    <location>
        <begin position="22"/>
        <end position="988"/>
    </location>
</feature>
<dbReference type="RefSeq" id="WP_148781590.1">
    <property type="nucleotide sequence ID" value="NZ_VNHU01000002.1"/>
</dbReference>
<dbReference type="InterPro" id="IPR013783">
    <property type="entry name" value="Ig-like_fold"/>
</dbReference>
<dbReference type="Pfam" id="PF18962">
    <property type="entry name" value="Por_Secre_tail"/>
    <property type="match status" value="1"/>
</dbReference>
<keyword evidence="5" id="KW-1185">Reference proteome</keyword>
<sequence>MKKVVCFLVFLLFCLSGIAQDYTLNLKGTINNSRTKGGSVNIVINNSSPNFRTYQNSFNETVIISGFNNLDLIESSYENIGGLPVECQSRNTDLNNTLEHCIRGIQSVSGCATSAEVTLIPNMRISRGSLGVSPDASTLCMGDQLILNGLPTSGNGRFPIEAYHWEYSLDNVDWTSVPTNYNNTYSLSATMQEIIGANHRNYLRKNIYFRLGRGRAFSSTYTILYSPCAPLLELVEPKDVSCPGNDDGWFGLYFDELIDTNDSIDLSLYPIESNGILGPQHQTEIKRGQFRQVGTRFVYDWKPTVIDTSYEVFAKTYRIRYQYRKNGNQPQGFETYPSDITVGTPNPLTFSTTSSDAPCVNGQGSETKGSITITVPNQAGTPPYRYIIDGGNEVAFSGNTVTIDNIDVGTYTIQLTDAGDCEGTSGGNPSTTETIRPATPIVINGLTKDATYAGRANGAIIATVQGGTPVSSGPTYTYSWRSDPVVTIPPATTANPDTATFEIYLEDLPAATYTLDITDGKGCTESSEFIVSEPPPLVFDTLLKTDVICGDNNTSNDDGTISAKAIGGIPPYQYQLLRKNELDVFEAYGAPVLLDETQTFEATMLSGGNYQVQLADNTEDPQNTNPVVLSTEIEIIQPQPFFIQNITLEEARCIGQASGSMTFDILGGTGTYTLELLKEGDPAFQQVLENIPHNSTGVTVDDLSRGVYTLNIIDENRCALINPFLERIVTISDPSLLYTIDLGDNKVLCKDQTHTVDAFITDPMARYVWQADNGFSSQNSQITIDKTGLYSVTVTTALGCEINSSIDVVVLDQAILPEFVVPSDLFATESFILVDVSNPLPDTVEWLLPKEVIITESTEGYAEIAFEKAGTYELIMKTTIGACEAFATKTIEVHAASFDKKNNGNAELSLYPNPSQGDFTIDLTFEKEAPVDIKLFSMVNNSLLYSASNTGSKAYTIPINLKGNLATGVYLLLIQSPEKNYVRKIVVE</sequence>
<dbReference type="InterPro" id="IPR026444">
    <property type="entry name" value="Secre_tail"/>
</dbReference>
<feature type="signal peptide" evidence="2">
    <location>
        <begin position="1"/>
        <end position="21"/>
    </location>
</feature>